<accession>A0ABP1G2B1</accession>
<feature type="region of interest" description="Disordered" evidence="1">
    <location>
        <begin position="222"/>
        <end position="267"/>
    </location>
</feature>
<organism evidence="2 3">
    <name type="scientific">Coccomyxa viridis</name>
    <dbReference type="NCBI Taxonomy" id="1274662"/>
    <lineage>
        <taxon>Eukaryota</taxon>
        <taxon>Viridiplantae</taxon>
        <taxon>Chlorophyta</taxon>
        <taxon>core chlorophytes</taxon>
        <taxon>Trebouxiophyceae</taxon>
        <taxon>Trebouxiophyceae incertae sedis</taxon>
        <taxon>Coccomyxaceae</taxon>
        <taxon>Coccomyxa</taxon>
    </lineage>
</organism>
<sequence length="267" mass="30854">MTLFEYAVLVEAEMRYDKLRQQVVSKRAEMVGKLQELGYGPDDLCLADPNIPMDVREWLTEYKRHLHIKGKVEKMREDVTGQKDRVTLGRTLLASSCSHCDAKPRDPITNRIRNFGRTSDEISFKATLYDLLVYQEAERQYFELRKQIVSQRDEMLGRLHKMEYDMDDMDDMDEMDEINMNDPDIPSDVREWLEKYEQHNLMRTNCYRLKAQVFGEPRVGASQELGEGQAHAASLEETLRSRRGLSPDSSSTPTAADSASDGSKKEM</sequence>
<reference evidence="2 3" key="1">
    <citation type="submission" date="2024-06" db="EMBL/GenBank/DDBJ databases">
        <authorList>
            <person name="Kraege A."/>
            <person name="Thomma B."/>
        </authorList>
    </citation>
    <scope>NUCLEOTIDE SEQUENCE [LARGE SCALE GENOMIC DNA]</scope>
</reference>
<proteinExistence type="predicted"/>
<keyword evidence="3" id="KW-1185">Reference proteome</keyword>
<dbReference type="EMBL" id="CAXHTA020000011">
    <property type="protein sequence ID" value="CAL5224850.1"/>
    <property type="molecule type" value="Genomic_DNA"/>
</dbReference>
<name>A0ABP1G2B1_9CHLO</name>
<dbReference type="Proteomes" id="UP001497392">
    <property type="component" value="Unassembled WGS sequence"/>
</dbReference>
<evidence type="ECO:0000313" key="3">
    <source>
        <dbReference type="Proteomes" id="UP001497392"/>
    </source>
</evidence>
<gene>
    <name evidence="2" type="primary">g7606</name>
    <name evidence="2" type="ORF">VP750_LOCUS6509</name>
</gene>
<evidence type="ECO:0000256" key="1">
    <source>
        <dbReference type="SAM" id="MobiDB-lite"/>
    </source>
</evidence>
<protein>
    <submittedName>
        <fullName evidence="2">G7606 protein</fullName>
    </submittedName>
</protein>
<evidence type="ECO:0000313" key="2">
    <source>
        <dbReference type="EMBL" id="CAL5224850.1"/>
    </source>
</evidence>
<feature type="compositionally biased region" description="Low complexity" evidence="1">
    <location>
        <begin position="246"/>
        <end position="261"/>
    </location>
</feature>
<comment type="caution">
    <text evidence="2">The sequence shown here is derived from an EMBL/GenBank/DDBJ whole genome shotgun (WGS) entry which is preliminary data.</text>
</comment>